<gene>
    <name evidence="3" type="ORF">TIFTF001_043158</name>
</gene>
<evidence type="ECO:0000256" key="2">
    <source>
        <dbReference type="SAM" id="SignalP"/>
    </source>
</evidence>
<name>A0AA88CL22_FICCA</name>
<evidence type="ECO:0000313" key="3">
    <source>
        <dbReference type="EMBL" id="GMN20726.1"/>
    </source>
</evidence>
<protein>
    <submittedName>
        <fullName evidence="3">Uncharacterized protein</fullName>
    </submittedName>
</protein>
<feature type="compositionally biased region" description="Low complexity" evidence="1">
    <location>
        <begin position="154"/>
        <end position="169"/>
    </location>
</feature>
<dbReference type="Proteomes" id="UP001187192">
    <property type="component" value="Unassembled WGS sequence"/>
</dbReference>
<evidence type="ECO:0000313" key="4">
    <source>
        <dbReference type="Proteomes" id="UP001187192"/>
    </source>
</evidence>
<evidence type="ECO:0000256" key="1">
    <source>
        <dbReference type="SAM" id="MobiDB-lite"/>
    </source>
</evidence>
<sequence>MVIFALSKLCLSPCISVTDGGATGQYRSEYPFTLGIAAGTISGINILALEGGRRAFPATSTPYRGRSPRARPQAMTEQDNQDFHDVDDLAPTGSRGTQRTQHGRGARARRRLSQTEILVGNVRDLTELVRTLVDTRRDANVVQFPEESPEVAESTPSRPPRSGSRQRNP</sequence>
<accession>A0AA88CL22</accession>
<proteinExistence type="predicted"/>
<feature type="region of interest" description="Disordered" evidence="1">
    <location>
        <begin position="141"/>
        <end position="169"/>
    </location>
</feature>
<feature type="signal peptide" evidence="2">
    <location>
        <begin position="1"/>
        <end position="16"/>
    </location>
</feature>
<feature type="chain" id="PRO_5041645560" evidence="2">
    <location>
        <begin position="17"/>
        <end position="169"/>
    </location>
</feature>
<feature type="compositionally biased region" description="Basic residues" evidence="1">
    <location>
        <begin position="101"/>
        <end position="111"/>
    </location>
</feature>
<keyword evidence="2" id="KW-0732">Signal</keyword>
<reference evidence="3" key="1">
    <citation type="submission" date="2023-07" db="EMBL/GenBank/DDBJ databases">
        <title>draft genome sequence of fig (Ficus carica).</title>
        <authorList>
            <person name="Takahashi T."/>
            <person name="Nishimura K."/>
        </authorList>
    </citation>
    <scope>NUCLEOTIDE SEQUENCE</scope>
</reference>
<organism evidence="3 4">
    <name type="scientific">Ficus carica</name>
    <name type="common">Common fig</name>
    <dbReference type="NCBI Taxonomy" id="3494"/>
    <lineage>
        <taxon>Eukaryota</taxon>
        <taxon>Viridiplantae</taxon>
        <taxon>Streptophyta</taxon>
        <taxon>Embryophyta</taxon>
        <taxon>Tracheophyta</taxon>
        <taxon>Spermatophyta</taxon>
        <taxon>Magnoliopsida</taxon>
        <taxon>eudicotyledons</taxon>
        <taxon>Gunneridae</taxon>
        <taxon>Pentapetalae</taxon>
        <taxon>rosids</taxon>
        <taxon>fabids</taxon>
        <taxon>Rosales</taxon>
        <taxon>Moraceae</taxon>
        <taxon>Ficeae</taxon>
        <taxon>Ficus</taxon>
    </lineage>
</organism>
<comment type="caution">
    <text evidence="3">The sequence shown here is derived from an EMBL/GenBank/DDBJ whole genome shotgun (WGS) entry which is preliminary data.</text>
</comment>
<dbReference type="EMBL" id="BTGU01002663">
    <property type="protein sequence ID" value="GMN20726.1"/>
    <property type="molecule type" value="Genomic_DNA"/>
</dbReference>
<feature type="region of interest" description="Disordered" evidence="1">
    <location>
        <begin position="57"/>
        <end position="111"/>
    </location>
</feature>
<dbReference type="AlphaFoldDB" id="A0AA88CL22"/>
<keyword evidence="4" id="KW-1185">Reference proteome</keyword>